<comment type="caution">
    <text evidence="2">The sequence shown here is derived from an EMBL/GenBank/DDBJ whole genome shotgun (WGS) entry which is preliminary data.</text>
</comment>
<proteinExistence type="predicted"/>
<accession>A0AAE0GPV1</accession>
<dbReference type="EMBL" id="LGRX02003667">
    <property type="protein sequence ID" value="KAK3281891.1"/>
    <property type="molecule type" value="Genomic_DNA"/>
</dbReference>
<sequence length="159" mass="17739">MDDRLSTASPPSPSGDRENWRQDHYKKDSAHNISFHVTSSAFIPDECVRCRPGRYHDTANCPTDDVACEECDLTAADENDRLVSAVQTAFDAAFAKLYAQHDQPVAHHGEDPFTRRGTSLRQLKQAAGGAGEVQHFHMLHFDSATTVENDTMKHDTVER</sequence>
<evidence type="ECO:0000313" key="2">
    <source>
        <dbReference type="EMBL" id="KAK3281891.1"/>
    </source>
</evidence>
<reference evidence="2 3" key="1">
    <citation type="journal article" date="2015" name="Genome Biol. Evol.">
        <title>Comparative Genomics of a Bacterivorous Green Alga Reveals Evolutionary Causalities and Consequences of Phago-Mixotrophic Mode of Nutrition.</title>
        <authorList>
            <person name="Burns J.A."/>
            <person name="Paasch A."/>
            <person name="Narechania A."/>
            <person name="Kim E."/>
        </authorList>
    </citation>
    <scope>NUCLEOTIDE SEQUENCE [LARGE SCALE GENOMIC DNA]</scope>
    <source>
        <strain evidence="2 3">PLY_AMNH</strain>
    </source>
</reference>
<feature type="compositionally biased region" description="Basic and acidic residues" evidence="1">
    <location>
        <begin position="15"/>
        <end position="25"/>
    </location>
</feature>
<evidence type="ECO:0000256" key="1">
    <source>
        <dbReference type="SAM" id="MobiDB-lite"/>
    </source>
</evidence>
<gene>
    <name evidence="2" type="ORF">CYMTET_10352</name>
</gene>
<protein>
    <submittedName>
        <fullName evidence="2">Uncharacterized protein</fullName>
    </submittedName>
</protein>
<evidence type="ECO:0000313" key="3">
    <source>
        <dbReference type="Proteomes" id="UP001190700"/>
    </source>
</evidence>
<organism evidence="2 3">
    <name type="scientific">Cymbomonas tetramitiformis</name>
    <dbReference type="NCBI Taxonomy" id="36881"/>
    <lineage>
        <taxon>Eukaryota</taxon>
        <taxon>Viridiplantae</taxon>
        <taxon>Chlorophyta</taxon>
        <taxon>Pyramimonadophyceae</taxon>
        <taxon>Pyramimonadales</taxon>
        <taxon>Pyramimonadaceae</taxon>
        <taxon>Cymbomonas</taxon>
    </lineage>
</organism>
<keyword evidence="3" id="KW-1185">Reference proteome</keyword>
<name>A0AAE0GPV1_9CHLO</name>
<dbReference type="AlphaFoldDB" id="A0AAE0GPV1"/>
<feature type="region of interest" description="Disordered" evidence="1">
    <location>
        <begin position="1"/>
        <end position="25"/>
    </location>
</feature>
<dbReference type="Proteomes" id="UP001190700">
    <property type="component" value="Unassembled WGS sequence"/>
</dbReference>